<evidence type="ECO:0000256" key="1">
    <source>
        <dbReference type="SAM" id="Phobius"/>
    </source>
</evidence>
<gene>
    <name evidence="3" type="ORF">D7M11_22085</name>
</gene>
<proteinExistence type="predicted"/>
<dbReference type="PANTHER" id="PTHR34351:SF2">
    <property type="entry name" value="DUF58 DOMAIN-CONTAINING PROTEIN"/>
    <property type="match status" value="1"/>
</dbReference>
<dbReference type="InterPro" id="IPR002881">
    <property type="entry name" value="DUF58"/>
</dbReference>
<protein>
    <submittedName>
        <fullName evidence="3">DUF58 domain-containing protein</fullName>
    </submittedName>
</protein>
<keyword evidence="1" id="KW-1133">Transmembrane helix</keyword>
<comment type="caution">
    <text evidence="3">The sequence shown here is derived from an EMBL/GenBank/DDBJ whole genome shotgun (WGS) entry which is preliminary data.</text>
</comment>
<name>A0A3B0C351_9BACL</name>
<evidence type="ECO:0000313" key="4">
    <source>
        <dbReference type="Proteomes" id="UP000282311"/>
    </source>
</evidence>
<dbReference type="AlphaFoldDB" id="A0A3B0C351"/>
<sequence length="408" mass="46661">MGIVSRYSARFWGIALLFAVSFLFLLFQGGKLAFMVFIIVAVLCLYLALSRWSGITKTQGGRTLLGSEHEAVVEAGTSLAVQIHVHIPGFWPVPYVSVKDRLIRRGGEEHMFETFLIPDWKRRGEVSYRTPPLRRGFYEFGETDCSTEDIFGLFRHKGLLQMPYSFGVLPQKVHIREWKQLHQLFRGMHHHSATTRSHRETTQINGVREYIYGDRLSRIHWNATAKTGTWKSKEFERESLPKTIILLDRNIKAYRSKEHFELAVSIAASLIDYGGRRDLALGLLSVGKDSKYFEPRFSANHQKVIYNHLIDVEPDGTHTLMDVLRDRARLFMPGVFFTIISPDHGETMTQSLAWIEQRQMNPCHMWVSSGVPAADQERWKRQMQTTGTMGYAVASLDELALALGGRSV</sequence>
<feature type="transmembrane region" description="Helical" evidence="1">
    <location>
        <begin position="7"/>
        <end position="26"/>
    </location>
</feature>
<dbReference type="OrthoDB" id="140416at2"/>
<dbReference type="Pfam" id="PF01882">
    <property type="entry name" value="DUF58"/>
    <property type="match status" value="1"/>
</dbReference>
<evidence type="ECO:0000313" key="3">
    <source>
        <dbReference type="EMBL" id="RKN79061.1"/>
    </source>
</evidence>
<organism evidence="3 4">
    <name type="scientific">Paenibacillus ginsengarvi</name>
    <dbReference type="NCBI Taxonomy" id="400777"/>
    <lineage>
        <taxon>Bacteria</taxon>
        <taxon>Bacillati</taxon>
        <taxon>Bacillota</taxon>
        <taxon>Bacilli</taxon>
        <taxon>Bacillales</taxon>
        <taxon>Paenibacillaceae</taxon>
        <taxon>Paenibacillus</taxon>
    </lineage>
</organism>
<accession>A0A3B0C351</accession>
<feature type="transmembrane region" description="Helical" evidence="1">
    <location>
        <begin position="32"/>
        <end position="49"/>
    </location>
</feature>
<dbReference type="EMBL" id="RBAH01000017">
    <property type="protein sequence ID" value="RKN79061.1"/>
    <property type="molecule type" value="Genomic_DNA"/>
</dbReference>
<dbReference type="Proteomes" id="UP000282311">
    <property type="component" value="Unassembled WGS sequence"/>
</dbReference>
<keyword evidence="1" id="KW-0812">Transmembrane</keyword>
<feature type="domain" description="DUF58" evidence="2">
    <location>
        <begin position="207"/>
        <end position="326"/>
    </location>
</feature>
<dbReference type="PANTHER" id="PTHR34351">
    <property type="entry name" value="SLR1927 PROTEIN-RELATED"/>
    <property type="match status" value="1"/>
</dbReference>
<keyword evidence="4" id="KW-1185">Reference proteome</keyword>
<evidence type="ECO:0000259" key="2">
    <source>
        <dbReference type="Pfam" id="PF01882"/>
    </source>
</evidence>
<keyword evidence="1" id="KW-0472">Membrane</keyword>
<reference evidence="3 4" key="1">
    <citation type="journal article" date="2007" name="Int. J. Syst. Evol. Microbiol.">
        <title>Paenibacillus ginsengarvi sp. nov., isolated from soil from ginseng cultivation.</title>
        <authorList>
            <person name="Yoon M.H."/>
            <person name="Ten L.N."/>
            <person name="Im W.T."/>
        </authorList>
    </citation>
    <scope>NUCLEOTIDE SEQUENCE [LARGE SCALE GENOMIC DNA]</scope>
    <source>
        <strain evidence="3 4">KCTC 13059</strain>
    </source>
</reference>